<dbReference type="InterPro" id="IPR032812">
    <property type="entry name" value="SbsA_Ig"/>
</dbReference>
<dbReference type="EMBL" id="JAEHFY010000013">
    <property type="protein sequence ID" value="MBK0383306.1"/>
    <property type="molecule type" value="Genomic_DNA"/>
</dbReference>
<feature type="domain" description="Glycoamylase-like" evidence="2">
    <location>
        <begin position="325"/>
        <end position="539"/>
    </location>
</feature>
<evidence type="ECO:0000259" key="2">
    <source>
        <dbReference type="Pfam" id="PF10091"/>
    </source>
</evidence>
<dbReference type="Pfam" id="PF13205">
    <property type="entry name" value="Big_5"/>
    <property type="match status" value="1"/>
</dbReference>
<evidence type="ECO:0000256" key="1">
    <source>
        <dbReference type="ARBA" id="ARBA00022729"/>
    </source>
</evidence>
<gene>
    <name evidence="4" type="ORF">I5M32_10070</name>
</gene>
<dbReference type="Gene3D" id="2.60.40.1220">
    <property type="match status" value="1"/>
</dbReference>
<dbReference type="Gene3D" id="1.50.10.140">
    <property type="match status" value="1"/>
</dbReference>
<organism evidence="4 5">
    <name type="scientific">Pedobacter segetis</name>
    <dbReference type="NCBI Taxonomy" id="2793069"/>
    <lineage>
        <taxon>Bacteria</taxon>
        <taxon>Pseudomonadati</taxon>
        <taxon>Bacteroidota</taxon>
        <taxon>Sphingobacteriia</taxon>
        <taxon>Sphingobacteriales</taxon>
        <taxon>Sphingobacteriaceae</taxon>
        <taxon>Pedobacter</taxon>
    </lineage>
</organism>
<feature type="domain" description="SbsA Ig-like" evidence="3">
    <location>
        <begin position="54"/>
        <end position="129"/>
    </location>
</feature>
<sequence>MLPQSIQSKLFLSPLICFLILLGCKKSSVKEMAKDASLSFTVNGSYNGTLIYKNLSNTPVIKISSSEPLNSSSLNQISLKTSDGATVVAINITLSTDSKSAELTPKSSLSSFTNYQLIIPANLETQSGGKIINPLTIDLQTGLDGIDKFPRISDDELLTLIQKQTFKYFWDFAHPNSGLARERNTSGDLVTTGGSGFGIMGIIVAINRNFITKAEGLARLQKIVAFLKTADKFHGAFPHWLDGNTGKVLPFSTQDDGADLVETSFLMEGLLTARQYFSTADPAETQLRADINQLYNNVEWDWFRKNGENTLYWHWSPKYNFDINLQLNGWNEALMVYVLGASSTTHTIPKSVYDIGWATNGGIKNGNTYYNVNLPLGPAGGGPLFYEHYSMMALNPNGLTDAYANYETQAKAHSMINYNYCVANPKNFVGYSADSWGLTASDVKGGYTASSPTNDNGYIAPTAAVSSIPYTPEESLKAIRFFYYKLGDKMWGDYGFKDAYSLTDPWFAQSYIAIDQGPQIVMIENYRTGLIWDLFMSCPEVKAGLTKLGFQSPKI</sequence>
<protein>
    <submittedName>
        <fullName evidence="4">DUF3131 domain-containing protein</fullName>
    </submittedName>
</protein>
<comment type="caution">
    <text evidence="4">The sequence shown here is derived from an EMBL/GenBank/DDBJ whole genome shotgun (WGS) entry which is preliminary data.</text>
</comment>
<name>A0ABS1BLX7_9SPHI</name>
<evidence type="ECO:0000259" key="3">
    <source>
        <dbReference type="Pfam" id="PF13205"/>
    </source>
</evidence>
<dbReference type="InterPro" id="IPR019282">
    <property type="entry name" value="Glycoamylase-like_cons_dom"/>
</dbReference>
<dbReference type="Proteomes" id="UP000660024">
    <property type="component" value="Unassembled WGS sequence"/>
</dbReference>
<dbReference type="InterPro" id="IPR014755">
    <property type="entry name" value="Cu-Rt/internalin_Ig-like"/>
</dbReference>
<keyword evidence="5" id="KW-1185">Reference proteome</keyword>
<keyword evidence="1" id="KW-0732">Signal</keyword>
<evidence type="ECO:0000313" key="5">
    <source>
        <dbReference type="Proteomes" id="UP000660024"/>
    </source>
</evidence>
<evidence type="ECO:0000313" key="4">
    <source>
        <dbReference type="EMBL" id="MBK0383306.1"/>
    </source>
</evidence>
<dbReference type="Pfam" id="PF10091">
    <property type="entry name" value="Glycoamylase"/>
    <property type="match status" value="1"/>
</dbReference>
<proteinExistence type="predicted"/>
<accession>A0ABS1BLX7</accession>
<reference evidence="4 5" key="1">
    <citation type="submission" date="2020-12" db="EMBL/GenBank/DDBJ databases">
        <title>Bacterial novel species Pedobacter sp. SD-b isolated from soil.</title>
        <authorList>
            <person name="Jung H.-Y."/>
        </authorList>
    </citation>
    <scope>NUCLEOTIDE SEQUENCE [LARGE SCALE GENOMIC DNA]</scope>
    <source>
        <strain evidence="4 5">SD-b</strain>
    </source>
</reference>